<dbReference type="PANTHER" id="PTHR42915:SF1">
    <property type="entry name" value="PEPTIDOGLYCAN BETA-N-ACETYLMURAMIDASE NAMZ"/>
    <property type="match status" value="1"/>
</dbReference>
<dbReference type="AlphaFoldDB" id="A0A5K7YD41"/>
<name>A0A5K7YD41_9BACT</name>
<protein>
    <recommendedName>
        <fullName evidence="5">DUF1343 domain-containing protein</fullName>
    </recommendedName>
</protein>
<dbReference type="PANTHER" id="PTHR42915">
    <property type="entry name" value="HYPOTHETICAL 460 KDA PROTEIN IN FEUA-SIGW INTERGENIC REGION [PRECURSOR]"/>
    <property type="match status" value="1"/>
</dbReference>
<organism evidence="3 4">
    <name type="scientific">Desulfosarcina alkanivorans</name>
    <dbReference type="NCBI Taxonomy" id="571177"/>
    <lineage>
        <taxon>Bacteria</taxon>
        <taxon>Pseudomonadati</taxon>
        <taxon>Thermodesulfobacteriota</taxon>
        <taxon>Desulfobacteria</taxon>
        <taxon>Desulfobacterales</taxon>
        <taxon>Desulfosarcinaceae</taxon>
        <taxon>Desulfosarcina</taxon>
    </lineage>
</organism>
<keyword evidence="4" id="KW-1185">Reference proteome</keyword>
<accession>A0A5K7YD41</accession>
<evidence type="ECO:0000259" key="2">
    <source>
        <dbReference type="Pfam" id="PF20732"/>
    </source>
</evidence>
<gene>
    <name evidence="3" type="ORF">DSCA_04830</name>
</gene>
<dbReference type="Pfam" id="PF07075">
    <property type="entry name" value="NamZ_N"/>
    <property type="match status" value="1"/>
</dbReference>
<evidence type="ECO:0008006" key="5">
    <source>
        <dbReference type="Google" id="ProtNLM"/>
    </source>
</evidence>
<dbReference type="InterPro" id="IPR048502">
    <property type="entry name" value="NamZ_N"/>
</dbReference>
<reference evidence="3 4" key="1">
    <citation type="submission" date="2019-11" db="EMBL/GenBank/DDBJ databases">
        <title>Comparative genomics of hydrocarbon-degrading Desulfosarcina strains.</title>
        <authorList>
            <person name="Watanabe M."/>
            <person name="Kojima H."/>
            <person name="Fukui M."/>
        </authorList>
    </citation>
    <scope>NUCLEOTIDE SEQUENCE [LARGE SCALE GENOMIC DNA]</scope>
    <source>
        <strain evidence="3 4">PL12</strain>
    </source>
</reference>
<dbReference type="InterPro" id="IPR008302">
    <property type="entry name" value="NamZ"/>
</dbReference>
<dbReference type="EMBL" id="AP021874">
    <property type="protein sequence ID" value="BBO66553.1"/>
    <property type="molecule type" value="Genomic_DNA"/>
</dbReference>
<evidence type="ECO:0000313" key="3">
    <source>
        <dbReference type="EMBL" id="BBO66553.1"/>
    </source>
</evidence>
<feature type="domain" description="Peptidoglycan beta-N-acetylmuramidase NamZ N-terminal" evidence="1">
    <location>
        <begin position="25"/>
        <end position="226"/>
    </location>
</feature>
<dbReference type="Pfam" id="PF20732">
    <property type="entry name" value="NamZ_C"/>
    <property type="match status" value="1"/>
</dbReference>
<dbReference type="KEGG" id="dalk:DSCA_04830"/>
<dbReference type="GO" id="GO:0033922">
    <property type="term" value="F:peptidoglycan beta-N-acetylmuramidase activity"/>
    <property type="evidence" value="ECO:0007669"/>
    <property type="project" value="InterPro"/>
</dbReference>
<dbReference type="OrthoDB" id="5705574at2"/>
<evidence type="ECO:0000259" key="1">
    <source>
        <dbReference type="Pfam" id="PF07075"/>
    </source>
</evidence>
<dbReference type="Proteomes" id="UP000427906">
    <property type="component" value="Chromosome"/>
</dbReference>
<sequence length="391" mass="44100">MATVKTGLEVFIGARPRSVKGQRLGLLCNPASVDRHLVHARQLINRDCPGQLKALYAPQHGFFAEKQDNMIESVDRSDPATGLAVFSLYGQTRVPTRTMMDPIDILLVDLQDVGTRVYTFIYTLAHCMEAARRFGKKIIILDRPNPVGGFRVEGNLLASDCSSFVGRYPIPMRHGLTIGELGLLFNTHFGIDCDLEVICMQGWAREMNFRRTGLPWVAPSPNLPTPESAMVYPGQVIWEGTNISEGRGTTQPFELFGAPFIEPGRLMKTIDRTFLSGAVLRPVEFEPTANKWAGHRCRGFQIHVTDPGAYLPYALSLCLYQAIYLAYTDRFAYKQPPYEYEYERLPMDLILGDRQIRSQIEAGVPLSDIVAGWEEPLSDYRDRFRAVRLYD</sequence>
<dbReference type="Gene3D" id="3.40.50.12170">
    <property type="entry name" value="Uncharacterised protein PF07075, DUF1343"/>
    <property type="match status" value="1"/>
</dbReference>
<feature type="domain" description="Peptidoglycan beta-N-acetylmuramidase NamZ C-terminal" evidence="2">
    <location>
        <begin position="230"/>
        <end position="390"/>
    </location>
</feature>
<dbReference type="Gene3D" id="3.90.1150.140">
    <property type="match status" value="1"/>
</dbReference>
<evidence type="ECO:0000313" key="4">
    <source>
        <dbReference type="Proteomes" id="UP000427906"/>
    </source>
</evidence>
<proteinExistence type="predicted"/>
<dbReference type="PIRSF" id="PIRSF016719">
    <property type="entry name" value="UCP016719"/>
    <property type="match status" value="1"/>
</dbReference>
<dbReference type="RefSeq" id="WP_155314906.1">
    <property type="nucleotide sequence ID" value="NZ_AP021874.1"/>
</dbReference>
<dbReference type="InterPro" id="IPR048503">
    <property type="entry name" value="NamZ_C"/>
</dbReference>